<dbReference type="PANTHER" id="PTHR10942:SF0">
    <property type="entry name" value="LEISHMANOLYSIN-LIKE PEPTIDASE"/>
    <property type="match status" value="1"/>
</dbReference>
<comment type="caution">
    <text evidence="11">The sequence shown here is derived from an EMBL/GenBank/DDBJ whole genome shotgun (WGS) entry which is preliminary data.</text>
</comment>
<dbReference type="InterPro" id="IPR001577">
    <property type="entry name" value="Peptidase_M8"/>
</dbReference>
<dbReference type="Gene3D" id="3.90.132.10">
    <property type="entry name" value="Leishmanolysin , domain 2"/>
    <property type="match status" value="1"/>
</dbReference>
<sequence length="659" mass="71273">MSNRQPYLFILIFVFLIISSCLALNPDSFDGQTTHDTHHDDDDLVVKHDCIHDKIGDNVKLVSNHRNLMADPITTHPIRLVFNTTYLNVKPGTENQTCYSVGQTISLGATPYNCTKNDILTPELVDLLLKELLPFISSSFSKYLTVSGTARNSYPKPYTCIEKYSMDISNGFDGDFMIFVSAHPVASSGTIAYATSCLSHADTGAPYTGIINFAPLHYTAYTNAAYRQQNQVMWNQFLRVGLHEATHALGFSRGMYSNFIDRNTGGRYPSNIMTTTTTNLTTPAGVLFPYTRSFITSPTVTNIARKHFGCQTLAGAELENVGGSGTAGSHWKATRFGEELMLGYARPVAPLSNLTLALLYDSGWYGLINLGEARASTWGKGMGCDFADKLCTPAIWNREGYWPATNNQPGCSATRSGIGMAQWMTFTTTLLNSSQHFLDPSTGGFSGVYDNCVWNMPSQYCFDTSRKINYDGEVNGADSFCFKQQLTPTTFGYGCRPQRCQGLQLQVQFKGQWFNCPAGQSVVLSANTTVICPNENTCSPTTFPTNPSSFPNTGAATSSAPLPYIPIITIGQTSTTTGVSTGTTGTTSKTTGATTGATTGTTGKTTGATTGTTTTGNTTEATTETTAAQTTDTDSLNSASTFKTNLFCLAILSFIYLFI</sequence>
<keyword evidence="12" id="KW-1185">Reference proteome</keyword>
<dbReference type="STRING" id="670386.D3BL37"/>
<evidence type="ECO:0000256" key="3">
    <source>
        <dbReference type="ARBA" id="ARBA00022723"/>
    </source>
</evidence>
<dbReference type="AlphaFoldDB" id="D3BL37"/>
<dbReference type="Gene3D" id="3.10.170.20">
    <property type="match status" value="1"/>
</dbReference>
<feature type="binding site" evidence="8">
    <location>
        <position position="247"/>
    </location>
    <ligand>
        <name>Zn(2+)</name>
        <dbReference type="ChEBI" id="CHEBI:29105"/>
        <note>catalytic</note>
    </ligand>
</feature>
<evidence type="ECO:0000313" key="11">
    <source>
        <dbReference type="EMBL" id="EFA77771.1"/>
    </source>
</evidence>
<dbReference type="PROSITE" id="PS51257">
    <property type="entry name" value="PROKAR_LIPOPROTEIN"/>
    <property type="match status" value="1"/>
</dbReference>
<feature type="region of interest" description="Disordered" evidence="9">
    <location>
        <begin position="575"/>
        <end position="629"/>
    </location>
</feature>
<dbReference type="GO" id="GO:0046872">
    <property type="term" value="F:metal ion binding"/>
    <property type="evidence" value="ECO:0007669"/>
    <property type="project" value="UniProtKB-KW"/>
</dbReference>
<dbReference type="Pfam" id="PF01457">
    <property type="entry name" value="Peptidase_M8"/>
    <property type="match status" value="1"/>
</dbReference>
<dbReference type="GO" id="GO:0004222">
    <property type="term" value="F:metalloendopeptidase activity"/>
    <property type="evidence" value="ECO:0007669"/>
    <property type="project" value="InterPro"/>
</dbReference>
<comment type="cofactor">
    <cofactor evidence="8">
        <name>Zn(2+)</name>
        <dbReference type="ChEBI" id="CHEBI:29105"/>
    </cofactor>
    <text evidence="8">Binds 1 zinc ion per subunit.</text>
</comment>
<dbReference type="RefSeq" id="XP_020429899.1">
    <property type="nucleotide sequence ID" value="XM_020580066.1"/>
</dbReference>
<proteinExistence type="inferred from homology"/>
<evidence type="ECO:0000256" key="9">
    <source>
        <dbReference type="SAM" id="MobiDB-lite"/>
    </source>
</evidence>
<keyword evidence="5 8" id="KW-0862">Zinc</keyword>
<dbReference type="GeneID" id="31364744"/>
<dbReference type="EMBL" id="ADBJ01000039">
    <property type="protein sequence ID" value="EFA77771.1"/>
    <property type="molecule type" value="Genomic_DNA"/>
</dbReference>
<keyword evidence="3 8" id="KW-0479">Metal-binding</keyword>
<keyword evidence="6 8" id="KW-0482">Metalloprotease</keyword>
<dbReference type="GO" id="GO:0007155">
    <property type="term" value="P:cell adhesion"/>
    <property type="evidence" value="ECO:0007669"/>
    <property type="project" value="InterPro"/>
</dbReference>
<name>D3BL37_HETP5</name>
<keyword evidence="2" id="KW-0645">Protease</keyword>
<dbReference type="SUPFAM" id="SSF55486">
    <property type="entry name" value="Metalloproteases ('zincins'), catalytic domain"/>
    <property type="match status" value="1"/>
</dbReference>
<keyword evidence="4" id="KW-0378">Hydrolase</keyword>
<evidence type="ECO:0000256" key="4">
    <source>
        <dbReference type="ARBA" id="ARBA00022801"/>
    </source>
</evidence>
<evidence type="ECO:0000256" key="1">
    <source>
        <dbReference type="ARBA" id="ARBA00005860"/>
    </source>
</evidence>
<evidence type="ECO:0000256" key="10">
    <source>
        <dbReference type="SAM" id="SignalP"/>
    </source>
</evidence>
<accession>D3BL37</accession>
<dbReference type="PANTHER" id="PTHR10942">
    <property type="entry name" value="LEISHMANOLYSIN-LIKE PEPTIDASE"/>
    <property type="match status" value="1"/>
</dbReference>
<dbReference type="GO" id="GO:0016020">
    <property type="term" value="C:membrane"/>
    <property type="evidence" value="ECO:0007669"/>
    <property type="project" value="InterPro"/>
</dbReference>
<dbReference type="GO" id="GO:0006508">
    <property type="term" value="P:proteolysis"/>
    <property type="evidence" value="ECO:0007669"/>
    <property type="project" value="UniProtKB-KW"/>
</dbReference>
<keyword evidence="10" id="KW-0732">Signal</keyword>
<feature type="active site" evidence="7">
    <location>
        <position position="244"/>
    </location>
</feature>
<reference evidence="11 12" key="1">
    <citation type="journal article" date="2011" name="Genome Res.">
        <title>Phylogeny-wide analysis of social amoeba genomes highlights ancient origins for complex intercellular communication.</title>
        <authorList>
            <person name="Heidel A.J."/>
            <person name="Lawal H.M."/>
            <person name="Felder M."/>
            <person name="Schilde C."/>
            <person name="Helps N.R."/>
            <person name="Tunggal B."/>
            <person name="Rivero F."/>
            <person name="John U."/>
            <person name="Schleicher M."/>
            <person name="Eichinger L."/>
            <person name="Platzer M."/>
            <person name="Noegel A.A."/>
            <person name="Schaap P."/>
            <person name="Gloeckner G."/>
        </authorList>
    </citation>
    <scope>NUCLEOTIDE SEQUENCE [LARGE SCALE GENOMIC DNA]</scope>
    <source>
        <strain evidence="12">ATCC 26659 / Pp 5 / PN500</strain>
    </source>
</reference>
<evidence type="ECO:0000256" key="7">
    <source>
        <dbReference type="PIRSR" id="PIRSR601577-1"/>
    </source>
</evidence>
<dbReference type="Proteomes" id="UP000001396">
    <property type="component" value="Unassembled WGS sequence"/>
</dbReference>
<evidence type="ECO:0000256" key="2">
    <source>
        <dbReference type="ARBA" id="ARBA00022670"/>
    </source>
</evidence>
<feature type="binding site" evidence="8">
    <location>
        <position position="243"/>
    </location>
    <ligand>
        <name>Zn(2+)</name>
        <dbReference type="ChEBI" id="CHEBI:29105"/>
        <note>catalytic</note>
    </ligand>
</feature>
<feature type="signal peptide" evidence="10">
    <location>
        <begin position="1"/>
        <end position="23"/>
    </location>
</feature>
<evidence type="ECO:0000256" key="6">
    <source>
        <dbReference type="ARBA" id="ARBA00023049"/>
    </source>
</evidence>
<comment type="similarity">
    <text evidence="1">Belongs to the peptidase M8 family.</text>
</comment>
<evidence type="ECO:0000313" key="12">
    <source>
        <dbReference type="Proteomes" id="UP000001396"/>
    </source>
</evidence>
<organism evidence="11 12">
    <name type="scientific">Heterostelium pallidum (strain ATCC 26659 / Pp 5 / PN500)</name>
    <name type="common">Cellular slime mold</name>
    <name type="synonym">Polysphondylium pallidum</name>
    <dbReference type="NCBI Taxonomy" id="670386"/>
    <lineage>
        <taxon>Eukaryota</taxon>
        <taxon>Amoebozoa</taxon>
        <taxon>Evosea</taxon>
        <taxon>Eumycetozoa</taxon>
        <taxon>Dictyostelia</taxon>
        <taxon>Acytosteliales</taxon>
        <taxon>Acytosteliaceae</taxon>
        <taxon>Heterostelium</taxon>
    </lineage>
</organism>
<feature type="binding site" evidence="8">
    <location>
        <position position="330"/>
    </location>
    <ligand>
        <name>Zn(2+)</name>
        <dbReference type="ChEBI" id="CHEBI:29105"/>
        <note>catalytic</note>
    </ligand>
</feature>
<dbReference type="GO" id="GO:0005737">
    <property type="term" value="C:cytoplasm"/>
    <property type="evidence" value="ECO:0007669"/>
    <property type="project" value="TreeGrafter"/>
</dbReference>
<gene>
    <name evidence="11" type="ORF">PPL_09269</name>
</gene>
<dbReference type="OMA" id="AENHFGC"/>
<protein>
    <submittedName>
        <fullName evidence="11">Uncharacterized protein</fullName>
    </submittedName>
</protein>
<dbReference type="InParanoid" id="D3BL37"/>
<feature type="chain" id="PRO_5003042580" evidence="10">
    <location>
        <begin position="24"/>
        <end position="659"/>
    </location>
</feature>
<dbReference type="FunFam" id="3.90.132.10:FF:000001">
    <property type="entry name" value="leishmanolysin-like peptidase isoform X2"/>
    <property type="match status" value="1"/>
</dbReference>
<evidence type="ECO:0000256" key="5">
    <source>
        <dbReference type="ARBA" id="ARBA00022833"/>
    </source>
</evidence>
<evidence type="ECO:0000256" key="8">
    <source>
        <dbReference type="PIRSR" id="PIRSR601577-2"/>
    </source>
</evidence>